<dbReference type="AlphaFoldDB" id="A0A480AJ54"/>
<keyword evidence="3" id="KW-0547">Nucleotide-binding</keyword>
<dbReference type="InterPro" id="IPR004365">
    <property type="entry name" value="NA-bd_OB_tRNA"/>
</dbReference>
<dbReference type="CDD" id="cd04485">
    <property type="entry name" value="DnaE_OBF"/>
    <property type="match status" value="1"/>
</dbReference>
<dbReference type="PANTHER" id="PTHR32294">
    <property type="entry name" value="DNA POLYMERASE III SUBUNIT ALPHA"/>
    <property type="match status" value="1"/>
</dbReference>
<dbReference type="Gene3D" id="2.170.16.10">
    <property type="entry name" value="Hedgehog/Intein (Hint) domain"/>
    <property type="match status" value="1"/>
</dbReference>
<dbReference type="Pfam" id="PF14579">
    <property type="entry name" value="HHH_6"/>
    <property type="match status" value="1"/>
</dbReference>
<dbReference type="InterPro" id="IPR030934">
    <property type="entry name" value="Intein_C"/>
</dbReference>
<evidence type="ECO:0000259" key="2">
    <source>
        <dbReference type="Pfam" id="PF14579"/>
    </source>
</evidence>
<evidence type="ECO:0000259" key="1">
    <source>
        <dbReference type="Pfam" id="PF01336"/>
    </source>
</evidence>
<dbReference type="Pfam" id="PF01336">
    <property type="entry name" value="tRNA_anti-codon"/>
    <property type="match status" value="1"/>
</dbReference>
<evidence type="ECO:0000313" key="3">
    <source>
        <dbReference type="EMBL" id="GCL43348.1"/>
    </source>
</evidence>
<sequence>MIKIISRKYVGQANVYDIGVENDHNFVIKNGFVAANCFNKSHSTAYAYVTYQTSYLKANYPLEYMAALLTANSGDTDKVRKYLDNCSNMGIVIDPPDVNRSGLDFTPIDDKILFGFSAVRNVGQNAIASILEAREQSGKLVPFKSLADFCDRVDLRAMNRRTLESLINCGAFDKIEPNRNQLIHDSELVYEWAQSRAKDKASGQGSIFDLLGSGFAGNNNLVQKNTFESAPKAPPVNDLPPQEKLRMEKELLGFYLSDHPLKSIRQSSSVLAPINLAQLGEQKDDSILCAVVMLNNVKKVMTKKGEPMAILQVEDLSAATEAIVFPKTYERISSILAVDARLIIWGKVDRRDEQSQFILEDAETVEMVKMILLELSPQQAGTIEEQHRLNTILKAQAGDKDNKSKVPVIGIVQAGNHREIVRFGRQFWVQDSGTALQALQNANFHADIKQLTSG</sequence>
<feature type="domain" description="DNA polymerase helix-hairpin-helix motif" evidence="2">
    <location>
        <begin position="90"/>
        <end position="182"/>
    </location>
</feature>
<dbReference type="GO" id="GO:0008408">
    <property type="term" value="F:3'-5' exonuclease activity"/>
    <property type="evidence" value="ECO:0007669"/>
    <property type="project" value="InterPro"/>
</dbReference>
<dbReference type="PANTHER" id="PTHR32294:SF0">
    <property type="entry name" value="DNA POLYMERASE III SUBUNIT ALPHA"/>
    <property type="match status" value="1"/>
</dbReference>
<dbReference type="GO" id="GO:0004386">
    <property type="term" value="F:helicase activity"/>
    <property type="evidence" value="ECO:0007669"/>
    <property type="project" value="UniProtKB-KW"/>
</dbReference>
<dbReference type="OrthoDB" id="525324at2"/>
<dbReference type="InterPro" id="IPR029460">
    <property type="entry name" value="DNAPol_HHH"/>
</dbReference>
<protein>
    <submittedName>
        <fullName evidence="3">Nucleic acid-binding OB-fold tRNA/helicase-type protein</fullName>
    </submittedName>
</protein>
<name>A0A480AJ54_9CYAN</name>
<organism evidence="3 4">
    <name type="scientific">Dolichospermum planctonicum</name>
    <dbReference type="NCBI Taxonomy" id="136072"/>
    <lineage>
        <taxon>Bacteria</taxon>
        <taxon>Bacillati</taxon>
        <taxon>Cyanobacteriota</taxon>
        <taxon>Cyanophyceae</taxon>
        <taxon>Nostocales</taxon>
        <taxon>Aphanizomenonaceae</taxon>
        <taxon>Dolichospermum</taxon>
    </lineage>
</organism>
<evidence type="ECO:0000313" key="4">
    <source>
        <dbReference type="Proteomes" id="UP000299367"/>
    </source>
</evidence>
<dbReference type="SUPFAM" id="SSF51294">
    <property type="entry name" value="Hedgehog/intein (Hint) domain"/>
    <property type="match status" value="1"/>
</dbReference>
<dbReference type="EMBL" id="BJCF01000038">
    <property type="protein sequence ID" value="GCL43348.1"/>
    <property type="molecule type" value="Genomic_DNA"/>
</dbReference>
<dbReference type="PROSITE" id="PS50818">
    <property type="entry name" value="INTEIN_C_TER"/>
    <property type="match status" value="1"/>
</dbReference>
<dbReference type="InterPro" id="IPR004805">
    <property type="entry name" value="DnaE2/DnaE/PolC"/>
</dbReference>
<keyword evidence="3" id="KW-0347">Helicase</keyword>
<accession>A0A480AJ54</accession>
<keyword evidence="3" id="KW-0067">ATP-binding</keyword>
<dbReference type="NCBIfam" id="NF005616">
    <property type="entry name" value="PRK07373.1"/>
    <property type="match status" value="1"/>
</dbReference>
<dbReference type="Gene3D" id="1.10.150.870">
    <property type="match status" value="1"/>
</dbReference>
<dbReference type="RefSeq" id="WP_137908843.1">
    <property type="nucleotide sequence ID" value="NZ_BJCF01000038.1"/>
</dbReference>
<feature type="domain" description="OB" evidence="1">
    <location>
        <begin position="298"/>
        <end position="363"/>
    </location>
</feature>
<comment type="caution">
    <text evidence="3">The sequence shown here is derived from an EMBL/GenBank/DDBJ whole genome shotgun (WGS) entry which is preliminary data.</text>
</comment>
<dbReference type="NCBIfam" id="TIGR01443">
    <property type="entry name" value="intein_Cterm"/>
    <property type="match status" value="1"/>
</dbReference>
<reference evidence="4" key="1">
    <citation type="submission" date="2019-02" db="EMBL/GenBank/DDBJ databases">
        <title>Draft genome sequence of Dolichospermum planctonicum NIES-80.</title>
        <authorList>
            <person name="Yamaguchi H."/>
            <person name="Suzuki S."/>
            <person name="Kawachi M."/>
        </authorList>
    </citation>
    <scope>NUCLEOTIDE SEQUENCE [LARGE SCALE GENOMIC DNA]</scope>
    <source>
        <strain evidence="4">NIES-80</strain>
    </source>
</reference>
<dbReference type="GO" id="GO:0003676">
    <property type="term" value="F:nucleic acid binding"/>
    <property type="evidence" value="ECO:0007669"/>
    <property type="project" value="InterPro"/>
</dbReference>
<gene>
    <name evidence="3" type="ORF">NIES80_30620</name>
</gene>
<proteinExistence type="predicted"/>
<dbReference type="GO" id="GO:0006260">
    <property type="term" value="P:DNA replication"/>
    <property type="evidence" value="ECO:0007669"/>
    <property type="project" value="InterPro"/>
</dbReference>
<keyword evidence="3" id="KW-0378">Hydrolase</keyword>
<dbReference type="Proteomes" id="UP000299367">
    <property type="component" value="Unassembled WGS sequence"/>
</dbReference>
<dbReference type="InterPro" id="IPR036844">
    <property type="entry name" value="Hint_dom_sf"/>
</dbReference>